<feature type="transmembrane region" description="Helical" evidence="5">
    <location>
        <begin position="245"/>
        <end position="270"/>
    </location>
</feature>
<dbReference type="Pfam" id="PF07690">
    <property type="entry name" value="MFS_1"/>
    <property type="match status" value="1"/>
</dbReference>
<feature type="transmembrane region" description="Helical" evidence="5">
    <location>
        <begin position="55"/>
        <end position="76"/>
    </location>
</feature>
<evidence type="ECO:0000256" key="3">
    <source>
        <dbReference type="ARBA" id="ARBA00022989"/>
    </source>
</evidence>
<dbReference type="SUPFAM" id="SSF103473">
    <property type="entry name" value="MFS general substrate transporter"/>
    <property type="match status" value="1"/>
</dbReference>
<evidence type="ECO:0000256" key="2">
    <source>
        <dbReference type="ARBA" id="ARBA00022692"/>
    </source>
</evidence>
<sequence length="427" mass="44164">MADGRLEGRAPVSRQWITRFGLLYLAQNMSWSAPSQLLLAQQILAWYPENKEQKLALLMAIGGVCSVVGHPLTGWLSDRTRGRWGNRIPWVLGGAVVAAVMLVLMPLAGGFVALTGLWAVFQLAIAGSINAGQAIPPDEVPERQYGVVSGVMGLTYTLAIVVGTGVAAAVPLAPAYWITAAAVLVGVVQFVVFFRPGGRSRCCGLAGSVGSVGSTGSIGSTPPAAPDAPAIGGAGGGVGRRYADLWWVFVARFLVTAGNMVALFYLFYFLRDGIGYANPDGGVLILTVVYAVCVVLTAVVSGRRSDASGRRKIYVIVASLGVAAACAMMAVASTFAVVVGAAVLLGLSWGVYMAVDQALINEVLPQAGQRGRDLGLMNVAVAGPNMAAPLLAAASLSLLGGYPGLYLFAGVLSAVGAVLIMRVRTVR</sequence>
<evidence type="ECO:0000313" key="8">
    <source>
        <dbReference type="Proteomes" id="UP000285278"/>
    </source>
</evidence>
<dbReference type="Proteomes" id="UP000285278">
    <property type="component" value="Unassembled WGS sequence"/>
</dbReference>
<evidence type="ECO:0000313" key="7">
    <source>
        <dbReference type="EMBL" id="RIX33146.1"/>
    </source>
</evidence>
<keyword evidence="8" id="KW-1185">Reference proteome</keyword>
<dbReference type="PROSITE" id="PS50850">
    <property type="entry name" value="MFS"/>
    <property type="match status" value="1"/>
</dbReference>
<feature type="transmembrane region" description="Helical" evidence="5">
    <location>
        <begin position="337"/>
        <end position="355"/>
    </location>
</feature>
<reference evidence="7 8" key="1">
    <citation type="submission" date="2018-09" db="EMBL/GenBank/DDBJ databases">
        <title>Optimization and identification of Corynebacterium falsenii FN1-14 from fish paste.</title>
        <authorList>
            <person name="Daroonpunt R."/>
            <person name="Tanasupawat S."/>
        </authorList>
    </citation>
    <scope>NUCLEOTIDE SEQUENCE [LARGE SCALE GENOMIC DNA]</scope>
    <source>
        <strain evidence="7 8">FN1-14</strain>
    </source>
</reference>
<accession>A0A418Q4H5</accession>
<feature type="transmembrane region" description="Helical" evidence="5">
    <location>
        <begin position="405"/>
        <end position="423"/>
    </location>
</feature>
<dbReference type="InterPro" id="IPR036259">
    <property type="entry name" value="MFS_trans_sf"/>
</dbReference>
<protein>
    <submittedName>
        <fullName evidence="7">MFS transporter</fullName>
    </submittedName>
</protein>
<dbReference type="Gene3D" id="1.20.1250.20">
    <property type="entry name" value="MFS general substrate transporter like domains"/>
    <property type="match status" value="2"/>
</dbReference>
<feature type="domain" description="Major facilitator superfamily (MFS) profile" evidence="6">
    <location>
        <begin position="244"/>
        <end position="427"/>
    </location>
</feature>
<feature type="transmembrane region" description="Helical" evidence="5">
    <location>
        <begin position="282"/>
        <end position="301"/>
    </location>
</feature>
<gene>
    <name evidence="7" type="ORF">D3M95_11115</name>
</gene>
<feature type="transmembrane region" description="Helical" evidence="5">
    <location>
        <begin position="88"/>
        <end position="105"/>
    </location>
</feature>
<dbReference type="InterPro" id="IPR020846">
    <property type="entry name" value="MFS_dom"/>
</dbReference>
<organism evidence="7 8">
    <name type="scientific">Corynebacterium falsenii</name>
    <dbReference type="NCBI Taxonomy" id="108486"/>
    <lineage>
        <taxon>Bacteria</taxon>
        <taxon>Bacillati</taxon>
        <taxon>Actinomycetota</taxon>
        <taxon>Actinomycetes</taxon>
        <taxon>Mycobacteriales</taxon>
        <taxon>Corynebacteriaceae</taxon>
        <taxon>Corynebacterium</taxon>
    </lineage>
</organism>
<keyword evidence="4 5" id="KW-0472">Membrane</keyword>
<dbReference type="AlphaFoldDB" id="A0A418Q4H5"/>
<dbReference type="Pfam" id="PF13347">
    <property type="entry name" value="MFS_2"/>
    <property type="match status" value="1"/>
</dbReference>
<feature type="transmembrane region" description="Helical" evidence="5">
    <location>
        <begin position="111"/>
        <end position="133"/>
    </location>
</feature>
<feature type="transmembrane region" description="Helical" evidence="5">
    <location>
        <begin position="376"/>
        <end position="399"/>
    </location>
</feature>
<evidence type="ECO:0000256" key="5">
    <source>
        <dbReference type="SAM" id="Phobius"/>
    </source>
</evidence>
<feature type="transmembrane region" description="Helical" evidence="5">
    <location>
        <begin position="145"/>
        <end position="169"/>
    </location>
</feature>
<proteinExistence type="predicted"/>
<dbReference type="GO" id="GO:0005886">
    <property type="term" value="C:plasma membrane"/>
    <property type="evidence" value="ECO:0007669"/>
    <property type="project" value="UniProtKB-SubCell"/>
</dbReference>
<keyword evidence="3 5" id="KW-1133">Transmembrane helix</keyword>
<keyword evidence="2 5" id="KW-0812">Transmembrane</keyword>
<feature type="transmembrane region" description="Helical" evidence="5">
    <location>
        <begin position="313"/>
        <end position="331"/>
    </location>
</feature>
<dbReference type="PANTHER" id="PTHR23528:SF1">
    <property type="entry name" value="MAJOR FACILITATOR SUPERFAMILY (MFS) PROFILE DOMAIN-CONTAINING PROTEIN"/>
    <property type="match status" value="1"/>
</dbReference>
<dbReference type="PANTHER" id="PTHR23528">
    <property type="match status" value="1"/>
</dbReference>
<evidence type="ECO:0000256" key="1">
    <source>
        <dbReference type="ARBA" id="ARBA00004651"/>
    </source>
</evidence>
<dbReference type="GO" id="GO:0022857">
    <property type="term" value="F:transmembrane transporter activity"/>
    <property type="evidence" value="ECO:0007669"/>
    <property type="project" value="InterPro"/>
</dbReference>
<feature type="transmembrane region" description="Helical" evidence="5">
    <location>
        <begin position="175"/>
        <end position="194"/>
    </location>
</feature>
<comment type="subcellular location">
    <subcellularLocation>
        <location evidence="1">Cell membrane</location>
        <topology evidence="1">Multi-pass membrane protein</topology>
    </subcellularLocation>
</comment>
<dbReference type="EMBL" id="QXJK01000023">
    <property type="protein sequence ID" value="RIX33146.1"/>
    <property type="molecule type" value="Genomic_DNA"/>
</dbReference>
<evidence type="ECO:0000256" key="4">
    <source>
        <dbReference type="ARBA" id="ARBA00023136"/>
    </source>
</evidence>
<name>A0A418Q4H5_9CORY</name>
<evidence type="ECO:0000259" key="6">
    <source>
        <dbReference type="PROSITE" id="PS50850"/>
    </source>
</evidence>
<dbReference type="InterPro" id="IPR011701">
    <property type="entry name" value="MFS"/>
</dbReference>
<comment type="caution">
    <text evidence="7">The sequence shown here is derived from an EMBL/GenBank/DDBJ whole genome shotgun (WGS) entry which is preliminary data.</text>
</comment>